<dbReference type="OrthoDB" id="269227at2759"/>
<dbReference type="Proteomes" id="UP000624404">
    <property type="component" value="Unassembled WGS sequence"/>
</dbReference>
<evidence type="ECO:0000313" key="1">
    <source>
        <dbReference type="EMBL" id="CAD6448517.1"/>
    </source>
</evidence>
<dbReference type="EMBL" id="CAJHIA010000032">
    <property type="protein sequence ID" value="CAD6448517.1"/>
    <property type="molecule type" value="Genomic_DNA"/>
</dbReference>
<name>A0A8H2ZS26_9HELO</name>
<accession>A0A8H2ZS26</accession>
<proteinExistence type="predicted"/>
<dbReference type="Gene3D" id="3.50.50.60">
    <property type="entry name" value="FAD/NAD(P)-binding domain"/>
    <property type="match status" value="1"/>
</dbReference>
<protein>
    <submittedName>
        <fullName evidence="1">55bc0777-82dd-4f41-a044-be82bf082a8f</fullName>
    </submittedName>
</protein>
<evidence type="ECO:0000313" key="2">
    <source>
        <dbReference type="Proteomes" id="UP000624404"/>
    </source>
</evidence>
<sequence length="226" mass="24413">MVNSATTEGAIPRIDDPGLPCSPEIDVYAANANVGENFQDHAISGMSSEFQTSRPEGQAELKYLLLTRKPNTESVIFEFVRYILASADKSSACYFVYAAYGSFGSDAGSAKNVTITKKTRSFLTIACELGHPLSRGGVHVKSSFGVGILTIHSQHCCKRANGKIRQTFAAFGIGLEAAKDYVRKTMISLRVDASMIPLIPRSDVQSTVYVVADRAASLIKLNHNIS</sequence>
<gene>
    <name evidence="1" type="ORF">SCLTRI_LOCUS8310</name>
</gene>
<organism evidence="1 2">
    <name type="scientific">Sclerotinia trifoliorum</name>
    <dbReference type="NCBI Taxonomy" id="28548"/>
    <lineage>
        <taxon>Eukaryota</taxon>
        <taxon>Fungi</taxon>
        <taxon>Dikarya</taxon>
        <taxon>Ascomycota</taxon>
        <taxon>Pezizomycotina</taxon>
        <taxon>Leotiomycetes</taxon>
        <taxon>Helotiales</taxon>
        <taxon>Sclerotiniaceae</taxon>
        <taxon>Sclerotinia</taxon>
    </lineage>
</organism>
<dbReference type="AlphaFoldDB" id="A0A8H2ZS26"/>
<comment type="caution">
    <text evidence="1">The sequence shown here is derived from an EMBL/GenBank/DDBJ whole genome shotgun (WGS) entry which is preliminary data.</text>
</comment>
<keyword evidence="2" id="KW-1185">Reference proteome</keyword>
<dbReference type="InterPro" id="IPR036188">
    <property type="entry name" value="FAD/NAD-bd_sf"/>
</dbReference>
<dbReference type="Gene3D" id="3.30.560.10">
    <property type="entry name" value="Glucose Oxidase, domain 3"/>
    <property type="match status" value="1"/>
</dbReference>
<reference evidence="1" key="1">
    <citation type="submission" date="2020-10" db="EMBL/GenBank/DDBJ databases">
        <authorList>
            <person name="Kusch S."/>
        </authorList>
    </citation>
    <scope>NUCLEOTIDE SEQUENCE</scope>
    <source>
        <strain evidence="1">SwB9</strain>
    </source>
</reference>